<reference evidence="7 8" key="1">
    <citation type="submission" date="2018-07" db="EMBL/GenBank/DDBJ databases">
        <title>Genomic Encyclopedia of Type Strains, Phase IV (KMG-IV): sequencing the most valuable type-strain genomes for metagenomic binning, comparative biology and taxonomic classification.</title>
        <authorList>
            <person name="Goeker M."/>
        </authorList>
    </citation>
    <scope>NUCLEOTIDE SEQUENCE [LARGE SCALE GENOMIC DNA]</scope>
    <source>
        <strain evidence="7 8">DSM 5603</strain>
    </source>
</reference>
<dbReference type="SUPFAM" id="SSF46785">
    <property type="entry name" value="Winged helix' DNA-binding domain"/>
    <property type="match status" value="1"/>
</dbReference>
<feature type="domain" description="HTH iclR-type" evidence="4">
    <location>
        <begin position="18"/>
        <end position="78"/>
    </location>
</feature>
<dbReference type="Proteomes" id="UP000254958">
    <property type="component" value="Unassembled WGS sequence"/>
</dbReference>
<dbReference type="PROSITE" id="PS51078">
    <property type="entry name" value="ICLR_ED"/>
    <property type="match status" value="1"/>
</dbReference>
<organism evidence="7 8">
    <name type="scientific">Gluconacetobacter liquefaciens</name>
    <name type="common">Acetobacter liquefaciens</name>
    <dbReference type="NCBI Taxonomy" id="89584"/>
    <lineage>
        <taxon>Bacteria</taxon>
        <taxon>Pseudomonadati</taxon>
        <taxon>Pseudomonadota</taxon>
        <taxon>Alphaproteobacteria</taxon>
        <taxon>Acetobacterales</taxon>
        <taxon>Acetobacteraceae</taxon>
        <taxon>Gluconacetobacter</taxon>
    </lineage>
</organism>
<dbReference type="NCBIfam" id="TIGR02431">
    <property type="entry name" value="pcaR_pcaU"/>
    <property type="match status" value="1"/>
</dbReference>
<dbReference type="OrthoDB" id="9807558at2"/>
<evidence type="ECO:0000313" key="6">
    <source>
        <dbReference type="EMBL" id="MBB2187033.1"/>
    </source>
</evidence>
<evidence type="ECO:0000256" key="3">
    <source>
        <dbReference type="ARBA" id="ARBA00023163"/>
    </source>
</evidence>
<dbReference type="Pfam" id="PF01614">
    <property type="entry name" value="IclR_C"/>
    <property type="match status" value="1"/>
</dbReference>
<dbReference type="EMBL" id="JABEQI010000006">
    <property type="protein sequence ID" value="MBB2187033.1"/>
    <property type="molecule type" value="Genomic_DNA"/>
</dbReference>
<dbReference type="InterPro" id="IPR036390">
    <property type="entry name" value="WH_DNA-bd_sf"/>
</dbReference>
<dbReference type="Gene3D" id="3.30.450.40">
    <property type="match status" value="1"/>
</dbReference>
<keyword evidence="2" id="KW-0238">DNA-binding</keyword>
<dbReference type="AlphaFoldDB" id="A0A370FZD8"/>
<dbReference type="GO" id="GO:0003677">
    <property type="term" value="F:DNA binding"/>
    <property type="evidence" value="ECO:0007669"/>
    <property type="project" value="UniProtKB-KW"/>
</dbReference>
<dbReference type="Pfam" id="PF09339">
    <property type="entry name" value="HTH_IclR"/>
    <property type="match status" value="1"/>
</dbReference>
<protein>
    <submittedName>
        <fullName evidence="6">Helix-turn-helix domain-containing protein</fullName>
    </submittedName>
    <submittedName>
        <fullName evidence="7">IclR family transcriptional regulator</fullName>
    </submittedName>
</protein>
<reference evidence="6 9" key="2">
    <citation type="submission" date="2020-04" db="EMBL/GenBank/DDBJ databases">
        <title>Description of novel Gluconacetobacter.</title>
        <authorList>
            <person name="Sombolestani A."/>
        </authorList>
    </citation>
    <scope>NUCLEOTIDE SEQUENCE [LARGE SCALE GENOMIC DNA]</scope>
    <source>
        <strain evidence="6 9">LMG 1382</strain>
    </source>
</reference>
<dbReference type="InterPro" id="IPR036388">
    <property type="entry name" value="WH-like_DNA-bd_sf"/>
</dbReference>
<keyword evidence="3" id="KW-0804">Transcription</keyword>
<dbReference type="InterPro" id="IPR050707">
    <property type="entry name" value="HTH_MetabolicPath_Reg"/>
</dbReference>
<dbReference type="InterPro" id="IPR012794">
    <property type="entry name" value="PcaR_PcaU"/>
</dbReference>
<dbReference type="InterPro" id="IPR014757">
    <property type="entry name" value="Tscrpt_reg_IclR_C"/>
</dbReference>
<dbReference type="Gene3D" id="1.10.10.10">
    <property type="entry name" value="Winged helix-like DNA-binding domain superfamily/Winged helix DNA-binding domain"/>
    <property type="match status" value="1"/>
</dbReference>
<evidence type="ECO:0000256" key="2">
    <source>
        <dbReference type="ARBA" id="ARBA00023125"/>
    </source>
</evidence>
<dbReference type="InterPro" id="IPR005471">
    <property type="entry name" value="Tscrpt_reg_IclR_N"/>
</dbReference>
<dbReference type="PANTHER" id="PTHR30136">
    <property type="entry name" value="HELIX-TURN-HELIX TRANSCRIPTIONAL REGULATOR, ICLR FAMILY"/>
    <property type="match status" value="1"/>
</dbReference>
<accession>A0A370FZD8</accession>
<dbReference type="GO" id="GO:0045893">
    <property type="term" value="P:positive regulation of DNA-templated transcription"/>
    <property type="evidence" value="ECO:0007669"/>
    <property type="project" value="InterPro"/>
</dbReference>
<evidence type="ECO:0000313" key="9">
    <source>
        <dbReference type="Proteomes" id="UP000562982"/>
    </source>
</evidence>
<evidence type="ECO:0000313" key="8">
    <source>
        <dbReference type="Proteomes" id="UP000254958"/>
    </source>
</evidence>
<dbReference type="PANTHER" id="PTHR30136:SF34">
    <property type="entry name" value="TRANSCRIPTIONAL REGULATOR"/>
    <property type="match status" value="1"/>
</dbReference>
<dbReference type="GO" id="GO:0046278">
    <property type="term" value="P:3,4-dihydroxybenzoate metabolic process"/>
    <property type="evidence" value="ECO:0007669"/>
    <property type="project" value="InterPro"/>
</dbReference>
<name>A0A370FZD8_GLULI</name>
<dbReference type="SUPFAM" id="SSF55781">
    <property type="entry name" value="GAF domain-like"/>
    <property type="match status" value="1"/>
</dbReference>
<dbReference type="SMART" id="SM00346">
    <property type="entry name" value="HTH_ICLR"/>
    <property type="match status" value="1"/>
</dbReference>
<dbReference type="GO" id="GO:0045892">
    <property type="term" value="P:negative regulation of DNA-templated transcription"/>
    <property type="evidence" value="ECO:0007669"/>
    <property type="project" value="TreeGrafter"/>
</dbReference>
<dbReference type="InterPro" id="IPR029016">
    <property type="entry name" value="GAF-like_dom_sf"/>
</dbReference>
<evidence type="ECO:0000259" key="5">
    <source>
        <dbReference type="PROSITE" id="PS51078"/>
    </source>
</evidence>
<evidence type="ECO:0000256" key="1">
    <source>
        <dbReference type="ARBA" id="ARBA00023015"/>
    </source>
</evidence>
<gene>
    <name evidence="7" type="ORF">C7453_10753</name>
    <name evidence="6" type="ORF">HLH32_11685</name>
</gene>
<dbReference type="Proteomes" id="UP000562982">
    <property type="component" value="Unassembled WGS sequence"/>
</dbReference>
<dbReference type="EMBL" id="QQAW01000007">
    <property type="protein sequence ID" value="RDI37007.1"/>
    <property type="molecule type" value="Genomic_DNA"/>
</dbReference>
<dbReference type="PROSITE" id="PS51077">
    <property type="entry name" value="HTH_ICLR"/>
    <property type="match status" value="1"/>
</dbReference>
<proteinExistence type="predicted"/>
<feature type="domain" description="IclR-ED" evidence="5">
    <location>
        <begin position="79"/>
        <end position="261"/>
    </location>
</feature>
<evidence type="ECO:0000313" key="7">
    <source>
        <dbReference type="EMBL" id="RDI37007.1"/>
    </source>
</evidence>
<dbReference type="RefSeq" id="WP_114727930.1">
    <property type="nucleotide sequence ID" value="NZ_BJMI01000022.1"/>
</dbReference>
<comment type="caution">
    <text evidence="7">The sequence shown here is derived from an EMBL/GenBank/DDBJ whole genome shotgun (WGS) entry which is preliminary data.</text>
</comment>
<evidence type="ECO:0000259" key="4">
    <source>
        <dbReference type="PROSITE" id="PS51077"/>
    </source>
</evidence>
<keyword evidence="1" id="KW-0805">Transcription regulation</keyword>
<dbReference type="GO" id="GO:0003700">
    <property type="term" value="F:DNA-binding transcription factor activity"/>
    <property type="evidence" value="ECO:0007669"/>
    <property type="project" value="TreeGrafter"/>
</dbReference>
<keyword evidence="8" id="KW-1185">Reference proteome</keyword>
<sequence>MATVDDRTGEPAENRDFVTALARGLDVLRVCAQERDGITLAAVAQRVDLPRAAARRALLTLVATGYLTQSGRLFQVTPRVLDLSAGMKDLPLPRLAQPILNGLSQTLGESASLAILDGMDILYIARTETRRILAVDLSIGARLPAWCTSMGRVLLAALPDDERPRHMPATLDARTSRTITDPAALAHLFSQIRHDGYCIQDQELETGLRSVAAPVCGPDGRVVAALNVSTQATRTPMRDLRKFVVPAVVDAAMAVSRALRGQARTA</sequence>